<reference evidence="1" key="1">
    <citation type="journal article" date="2014" name="Int. J. Syst. Evol. Microbiol.">
        <title>Complete genome sequence of Corynebacterium casei LMG S-19264T (=DSM 44701T), isolated from a smear-ripened cheese.</title>
        <authorList>
            <consortium name="US DOE Joint Genome Institute (JGI-PGF)"/>
            <person name="Walter F."/>
            <person name="Albersmeier A."/>
            <person name="Kalinowski J."/>
            <person name="Ruckert C."/>
        </authorList>
    </citation>
    <scope>NUCLEOTIDE SEQUENCE</scope>
    <source>
        <strain evidence="1">KCTC 12344</strain>
    </source>
</reference>
<dbReference type="EMBL" id="BMWW01000004">
    <property type="protein sequence ID" value="GGY92355.1"/>
    <property type="molecule type" value="Genomic_DNA"/>
</dbReference>
<gene>
    <name evidence="1" type="ORF">GCM10007388_27110</name>
</gene>
<proteinExistence type="predicted"/>
<protein>
    <submittedName>
        <fullName evidence="1">Uncharacterized protein</fullName>
    </submittedName>
</protein>
<reference evidence="1" key="2">
    <citation type="submission" date="2022-12" db="EMBL/GenBank/DDBJ databases">
        <authorList>
            <person name="Sun Q."/>
            <person name="Kim S."/>
        </authorList>
    </citation>
    <scope>NUCLEOTIDE SEQUENCE</scope>
    <source>
        <strain evidence="1">KCTC 12344</strain>
    </source>
</reference>
<dbReference type="AlphaFoldDB" id="A0AA87Y455"/>
<organism evidence="1 2">
    <name type="scientific">Pseudoduganella plicata</name>
    <dbReference type="NCBI Taxonomy" id="321984"/>
    <lineage>
        <taxon>Bacteria</taxon>
        <taxon>Pseudomonadati</taxon>
        <taxon>Pseudomonadota</taxon>
        <taxon>Betaproteobacteria</taxon>
        <taxon>Burkholderiales</taxon>
        <taxon>Oxalobacteraceae</taxon>
        <taxon>Telluria group</taxon>
        <taxon>Pseudoduganella</taxon>
    </lineage>
</organism>
<sequence length="79" mass="9037">MRIADIERLNWIYIWHGSILTTSTDEMHIKDNAMNTTTFDTAARDTAANRGWLKALGARLRHALETLGRPYVNGQFPSY</sequence>
<dbReference type="Proteomes" id="UP000619512">
    <property type="component" value="Unassembled WGS sequence"/>
</dbReference>
<evidence type="ECO:0000313" key="1">
    <source>
        <dbReference type="EMBL" id="GGY92355.1"/>
    </source>
</evidence>
<evidence type="ECO:0000313" key="2">
    <source>
        <dbReference type="Proteomes" id="UP000619512"/>
    </source>
</evidence>
<accession>A0AA87Y455</accession>
<name>A0AA87Y455_9BURK</name>
<comment type="caution">
    <text evidence="1">The sequence shown here is derived from an EMBL/GenBank/DDBJ whole genome shotgun (WGS) entry which is preliminary data.</text>
</comment>